<feature type="transmembrane region" description="Helical" evidence="5">
    <location>
        <begin position="99"/>
        <end position="126"/>
    </location>
</feature>
<evidence type="ECO:0000256" key="4">
    <source>
        <dbReference type="ARBA" id="ARBA00023136"/>
    </source>
</evidence>
<name>A0ABM0ZVJ3_APLCA</name>
<dbReference type="Proteomes" id="UP000694888">
    <property type="component" value="Unplaced"/>
</dbReference>
<keyword evidence="2 5" id="KW-0812">Transmembrane</keyword>
<dbReference type="InterPro" id="IPR004031">
    <property type="entry name" value="PMP22/EMP/MP20/Claudin"/>
</dbReference>
<keyword evidence="3 5" id="KW-1133">Transmembrane helix</keyword>
<dbReference type="GeneID" id="101854556"/>
<comment type="subcellular location">
    <subcellularLocation>
        <location evidence="1">Membrane</location>
        <topology evidence="1">Multi-pass membrane protein</topology>
    </subcellularLocation>
</comment>
<proteinExistence type="predicted"/>
<feature type="transmembrane region" description="Helical" evidence="5">
    <location>
        <begin position="138"/>
        <end position="158"/>
    </location>
</feature>
<reference evidence="7" key="1">
    <citation type="submission" date="2025-08" db="UniProtKB">
        <authorList>
            <consortium name="RefSeq"/>
        </authorList>
    </citation>
    <scope>IDENTIFICATION</scope>
</reference>
<keyword evidence="4 5" id="KW-0472">Membrane</keyword>
<feature type="transmembrane region" description="Helical" evidence="5">
    <location>
        <begin position="178"/>
        <end position="200"/>
    </location>
</feature>
<dbReference type="PANTHER" id="PTHR10671">
    <property type="entry name" value="EPITHELIAL MEMBRANE PROTEIN-RELATED"/>
    <property type="match status" value="1"/>
</dbReference>
<evidence type="ECO:0000256" key="5">
    <source>
        <dbReference type="SAM" id="Phobius"/>
    </source>
</evidence>
<dbReference type="Pfam" id="PF13903">
    <property type="entry name" value="Claudin_2"/>
    <property type="match status" value="1"/>
</dbReference>
<dbReference type="Gene3D" id="1.20.140.150">
    <property type="match status" value="1"/>
</dbReference>
<evidence type="ECO:0000256" key="3">
    <source>
        <dbReference type="ARBA" id="ARBA00022989"/>
    </source>
</evidence>
<feature type="transmembrane region" description="Helical" evidence="5">
    <location>
        <begin position="12"/>
        <end position="38"/>
    </location>
</feature>
<keyword evidence="6" id="KW-1185">Reference proteome</keyword>
<gene>
    <name evidence="7" type="primary">LOC101854556</name>
</gene>
<evidence type="ECO:0000256" key="2">
    <source>
        <dbReference type="ARBA" id="ARBA00022692"/>
    </source>
</evidence>
<protein>
    <submittedName>
        <fullName evidence="7">Uncharacterized protein LOC101854556</fullName>
    </submittedName>
</protein>
<organism evidence="6 7">
    <name type="scientific">Aplysia californica</name>
    <name type="common">California sea hare</name>
    <dbReference type="NCBI Taxonomy" id="6500"/>
    <lineage>
        <taxon>Eukaryota</taxon>
        <taxon>Metazoa</taxon>
        <taxon>Spiralia</taxon>
        <taxon>Lophotrochozoa</taxon>
        <taxon>Mollusca</taxon>
        <taxon>Gastropoda</taxon>
        <taxon>Heterobranchia</taxon>
        <taxon>Euthyneura</taxon>
        <taxon>Tectipleura</taxon>
        <taxon>Aplysiida</taxon>
        <taxon>Aplysioidea</taxon>
        <taxon>Aplysiidae</taxon>
        <taxon>Aplysia</taxon>
    </lineage>
</organism>
<accession>A0ABM0ZVJ3</accession>
<evidence type="ECO:0000313" key="6">
    <source>
        <dbReference type="Proteomes" id="UP000694888"/>
    </source>
</evidence>
<sequence length="218" mass="24285">MGESCSTRLSRVLFRIGQILIAMGFVCYVVAMVTTYWVERPAIDYAAQKINPNETIVTRNYGIFRACRQSASRSSNGRTRGNCGSLSANLNFIDSVTTVYIQFVMVLACILYIVGISMEVVQFLPIQKFRNFLAQNRVVELFCAIAAVLVLKGMVIFAGEIRSKAERVPGQEDEQTGWSFIVAMIGLVQCVFGVVLTTMFRELPIRHSGEKGGSWLRS</sequence>
<evidence type="ECO:0000256" key="1">
    <source>
        <dbReference type="ARBA" id="ARBA00004141"/>
    </source>
</evidence>
<dbReference type="RefSeq" id="XP_012935413.1">
    <property type="nucleotide sequence ID" value="XM_013079959.2"/>
</dbReference>
<dbReference type="InterPro" id="IPR050579">
    <property type="entry name" value="PMP-22/EMP/MP20-like"/>
</dbReference>
<dbReference type="PANTHER" id="PTHR10671:SF108">
    <property type="entry name" value="CLAUDIN FAMILY PROTEIN-RELATED"/>
    <property type="match status" value="1"/>
</dbReference>
<evidence type="ECO:0000313" key="7">
    <source>
        <dbReference type="RefSeq" id="XP_012935413.1"/>
    </source>
</evidence>